<dbReference type="PANTHER" id="PTHR48100:SF1">
    <property type="entry name" value="HISTIDINE PHOSPHATASE FAMILY PROTEIN-RELATED"/>
    <property type="match status" value="1"/>
</dbReference>
<dbReference type="PROSITE" id="PS00175">
    <property type="entry name" value="PG_MUTASE"/>
    <property type="match status" value="1"/>
</dbReference>
<comment type="caution">
    <text evidence="5">The sequence shown here is derived from an EMBL/GenBank/DDBJ whole genome shotgun (WGS) entry which is preliminary data.</text>
</comment>
<dbReference type="PANTHER" id="PTHR48100">
    <property type="entry name" value="BROAD-SPECIFICITY PHOSPHATASE YOR283W-RELATED"/>
    <property type="match status" value="1"/>
</dbReference>
<dbReference type="Gene3D" id="3.40.50.1240">
    <property type="entry name" value="Phosphoglycerate mutase-like"/>
    <property type="match status" value="1"/>
</dbReference>
<feature type="active site" description="Tele-phosphohistidine intermediate" evidence="3">
    <location>
        <position position="18"/>
    </location>
</feature>
<dbReference type="InterPro" id="IPR013078">
    <property type="entry name" value="His_Pase_superF_clade-1"/>
</dbReference>
<gene>
    <name evidence="5" type="ORF">SAMD00020551_0341</name>
</gene>
<proteinExistence type="predicted"/>
<evidence type="ECO:0000256" key="3">
    <source>
        <dbReference type="PIRSR" id="PIRSR613078-1"/>
    </source>
</evidence>
<dbReference type="OrthoDB" id="9782128at2"/>
<feature type="binding site" evidence="4">
    <location>
        <position position="67"/>
    </location>
    <ligand>
        <name>substrate</name>
    </ligand>
</feature>
<evidence type="ECO:0000256" key="4">
    <source>
        <dbReference type="PIRSR" id="PIRSR613078-2"/>
    </source>
</evidence>
<protein>
    <submittedName>
        <fullName evidence="5">Phosphoglycerate mutase family 1</fullName>
    </submittedName>
</protein>
<keyword evidence="6" id="KW-1185">Reference proteome</keyword>
<dbReference type="SMART" id="SM00855">
    <property type="entry name" value="PGAM"/>
    <property type="match status" value="1"/>
</dbReference>
<dbReference type="EMBL" id="BASE01000008">
    <property type="protein sequence ID" value="GAM12210.1"/>
    <property type="molecule type" value="Genomic_DNA"/>
</dbReference>
<keyword evidence="2" id="KW-0413">Isomerase</keyword>
<feature type="binding site" evidence="4">
    <location>
        <begin position="17"/>
        <end position="24"/>
    </location>
    <ligand>
        <name>substrate</name>
    </ligand>
</feature>
<sequence>MKSIIWGENVLQLYVIRHGETEWNKEKRSQGRLDSALTVKGIEDARSLGERLKDTEFCQIISSPSGRTLETATLVKRERQIPLTTDDRLMEIDLGHWQGKTDSDVREQFPESYDAYWNEPEAFAGEGGETFLQVQERLLEFLEDLQRKFKEGNVLIVTHGVVIKTLYLLCRDASIKQLWDPPFIHGTSLTILTIENGKKELHLEACISHCS</sequence>
<dbReference type="InterPro" id="IPR029033">
    <property type="entry name" value="His_PPase_superfam"/>
</dbReference>
<keyword evidence="1" id="KW-0324">Glycolysis</keyword>
<dbReference type="SUPFAM" id="SSF53254">
    <property type="entry name" value="Phosphoglycerate mutase-like"/>
    <property type="match status" value="1"/>
</dbReference>
<dbReference type="RefSeq" id="WP_052442048.1">
    <property type="nucleotide sequence ID" value="NZ_BASE01000008.1"/>
</dbReference>
<feature type="active site" description="Proton donor/acceptor" evidence="3">
    <location>
        <position position="91"/>
    </location>
</feature>
<dbReference type="InterPro" id="IPR050275">
    <property type="entry name" value="PGM_Phosphatase"/>
</dbReference>
<evidence type="ECO:0000256" key="1">
    <source>
        <dbReference type="ARBA" id="ARBA00023152"/>
    </source>
</evidence>
<reference evidence="5 6" key="1">
    <citation type="submission" date="2013-06" db="EMBL/GenBank/DDBJ databases">
        <title>Whole genome shotgun sequence of Bacillus selenatarsenatis SF-1.</title>
        <authorList>
            <person name="Kuroda M."/>
            <person name="Sei K."/>
            <person name="Yamashita M."/>
            <person name="Ike M."/>
        </authorList>
    </citation>
    <scope>NUCLEOTIDE SEQUENCE [LARGE SCALE GENOMIC DNA]</scope>
    <source>
        <strain evidence="5 6">SF-1</strain>
    </source>
</reference>
<accession>A0A0A8WX22</accession>
<evidence type="ECO:0000313" key="5">
    <source>
        <dbReference type="EMBL" id="GAM12210.1"/>
    </source>
</evidence>
<organism evidence="5 6">
    <name type="scientific">Mesobacillus selenatarsenatis (strain DSM 18680 / JCM 14380 / FERM P-15431 / SF-1)</name>
    <dbReference type="NCBI Taxonomy" id="1321606"/>
    <lineage>
        <taxon>Bacteria</taxon>
        <taxon>Bacillati</taxon>
        <taxon>Bacillota</taxon>
        <taxon>Bacilli</taxon>
        <taxon>Bacillales</taxon>
        <taxon>Bacillaceae</taxon>
        <taxon>Mesobacillus</taxon>
    </lineage>
</organism>
<dbReference type="InterPro" id="IPR001345">
    <property type="entry name" value="PG/BPGM_mutase_AS"/>
</dbReference>
<dbReference type="CDD" id="cd07067">
    <property type="entry name" value="HP_PGM_like"/>
    <property type="match status" value="1"/>
</dbReference>
<dbReference type="AlphaFoldDB" id="A0A0A8WX22"/>
<name>A0A0A8WX22_MESS1</name>
<dbReference type="Pfam" id="PF00300">
    <property type="entry name" value="His_Phos_1"/>
    <property type="match status" value="1"/>
</dbReference>
<evidence type="ECO:0000313" key="6">
    <source>
        <dbReference type="Proteomes" id="UP000031014"/>
    </source>
</evidence>
<evidence type="ECO:0000256" key="2">
    <source>
        <dbReference type="ARBA" id="ARBA00023235"/>
    </source>
</evidence>
<dbReference type="GO" id="GO:0016791">
    <property type="term" value="F:phosphatase activity"/>
    <property type="evidence" value="ECO:0007669"/>
    <property type="project" value="TreeGrafter"/>
</dbReference>
<dbReference type="GO" id="GO:0005737">
    <property type="term" value="C:cytoplasm"/>
    <property type="evidence" value="ECO:0007669"/>
    <property type="project" value="TreeGrafter"/>
</dbReference>
<dbReference type="Proteomes" id="UP000031014">
    <property type="component" value="Unassembled WGS sequence"/>
</dbReference>
<dbReference type="STRING" id="1321606.SAMD00020551_0341"/>